<comment type="caution">
    <text evidence="1">The sequence shown here is derived from an EMBL/GenBank/DDBJ whole genome shotgun (WGS) entry which is preliminary data.</text>
</comment>
<organism evidence="1 2">
    <name type="scientific">Methanosarcina baikalica</name>
    <dbReference type="NCBI Taxonomy" id="3073890"/>
    <lineage>
        <taxon>Archaea</taxon>
        <taxon>Methanobacteriati</taxon>
        <taxon>Methanobacteriota</taxon>
        <taxon>Stenosarchaea group</taxon>
        <taxon>Methanomicrobia</taxon>
        <taxon>Methanosarcinales</taxon>
        <taxon>Methanosarcinaceae</taxon>
        <taxon>Methanosarcina</taxon>
    </lineage>
</organism>
<dbReference type="Proteomes" id="UP001246244">
    <property type="component" value="Unassembled WGS sequence"/>
</dbReference>
<proteinExistence type="predicted"/>
<sequence>MEEKSRVQRLNCRLIDKITEIGDFEDVVRGLIDEYDPKEVSIKRDIEGRFFMLAHGKKAVFVMCGESKPIRIRSETVDRLNELRVHPDESINTILSRLVVYRSLKMQKKEKIIYFTDSEGCLPCRRAKPEVDKFLNDPECLQYADLVVCDSAEGDHPEDRFHTGLTPSWVFLDSNGSPYYTVRGGILQKIAMLSICKDGLL</sequence>
<name>A0ABU2D0H1_9EURY</name>
<keyword evidence="2" id="KW-1185">Reference proteome</keyword>
<protein>
    <submittedName>
        <fullName evidence="1">Uncharacterized protein</fullName>
    </submittedName>
</protein>
<evidence type="ECO:0000313" key="2">
    <source>
        <dbReference type="Proteomes" id="UP001246244"/>
    </source>
</evidence>
<dbReference type="EMBL" id="JAVKPK010000021">
    <property type="protein sequence ID" value="MDR7665493.1"/>
    <property type="molecule type" value="Genomic_DNA"/>
</dbReference>
<dbReference type="InterPro" id="IPR055979">
    <property type="entry name" value="DUF7557"/>
</dbReference>
<accession>A0ABU2D0H1</accession>
<dbReference type="SUPFAM" id="SSF52833">
    <property type="entry name" value="Thioredoxin-like"/>
    <property type="match status" value="1"/>
</dbReference>
<dbReference type="InterPro" id="IPR036249">
    <property type="entry name" value="Thioredoxin-like_sf"/>
</dbReference>
<dbReference type="Pfam" id="PF24434">
    <property type="entry name" value="DUF7557"/>
    <property type="match status" value="1"/>
</dbReference>
<gene>
    <name evidence="1" type="ORF">RG963_06810</name>
</gene>
<evidence type="ECO:0000313" key="1">
    <source>
        <dbReference type="EMBL" id="MDR7665493.1"/>
    </source>
</evidence>
<dbReference type="RefSeq" id="WP_310575519.1">
    <property type="nucleotide sequence ID" value="NZ_JAVKPK010000021.1"/>
</dbReference>
<reference evidence="2" key="1">
    <citation type="submission" date="2023-07" db="EMBL/GenBank/DDBJ databases">
        <title>Whole-genome sequencing of a new Methanosarcina sp. Z-7115.</title>
        <authorList>
            <person name="Zhilina T.N."/>
            <person name="Merkel A.Y."/>
        </authorList>
    </citation>
    <scope>NUCLEOTIDE SEQUENCE [LARGE SCALE GENOMIC DNA]</scope>
    <source>
        <strain evidence="2">Z-7115</strain>
    </source>
</reference>